<accession>A0A6I4I131</accession>
<evidence type="ECO:0000313" key="2">
    <source>
        <dbReference type="Proteomes" id="UP000429232"/>
    </source>
</evidence>
<protein>
    <submittedName>
        <fullName evidence="1">Uncharacterized protein</fullName>
    </submittedName>
</protein>
<dbReference type="Proteomes" id="UP000429232">
    <property type="component" value="Chromosome"/>
</dbReference>
<reference evidence="1 2" key="1">
    <citation type="submission" date="2020-12" db="EMBL/GenBank/DDBJ databases">
        <title>HMF7856_wgs.fasta genome submission.</title>
        <authorList>
            <person name="Kang H."/>
            <person name="Kim H."/>
            <person name="Joh K."/>
        </authorList>
    </citation>
    <scope>NUCLEOTIDE SEQUENCE [LARGE SCALE GENOMIC DNA]</scope>
    <source>
        <strain evidence="1 2">HMF7856</strain>
    </source>
</reference>
<dbReference type="NCBIfam" id="NF041635">
    <property type="entry name" value="STM3941_fam"/>
    <property type="match status" value="1"/>
</dbReference>
<dbReference type="EMBL" id="CP066775">
    <property type="protein sequence ID" value="QQL48398.1"/>
    <property type="molecule type" value="Genomic_DNA"/>
</dbReference>
<name>A0A6I4I131_9SPHI</name>
<dbReference type="KEGG" id="mgik:GO620_009340"/>
<evidence type="ECO:0000313" key="1">
    <source>
        <dbReference type="EMBL" id="QQL48398.1"/>
    </source>
</evidence>
<keyword evidence="2" id="KW-1185">Reference proteome</keyword>
<proteinExistence type="predicted"/>
<dbReference type="AlphaFoldDB" id="A0A6I4I131"/>
<gene>
    <name evidence="1" type="ORF">GO620_009340</name>
</gene>
<dbReference type="InterPro" id="IPR048136">
    <property type="entry name" value="STM3941-like"/>
</dbReference>
<organism evidence="1 2">
    <name type="scientific">Mucilaginibacter ginkgonis</name>
    <dbReference type="NCBI Taxonomy" id="2682091"/>
    <lineage>
        <taxon>Bacteria</taxon>
        <taxon>Pseudomonadati</taxon>
        <taxon>Bacteroidota</taxon>
        <taxon>Sphingobacteriia</taxon>
        <taxon>Sphingobacteriales</taxon>
        <taxon>Sphingobacteriaceae</taxon>
        <taxon>Mucilaginibacter</taxon>
    </lineage>
</organism>
<sequence length="148" mass="17287">MIITNRYNDIPWINWFCICFFGLGYPFALFNLFDRRPQIIINETGIFDRTAYNDFVNWNTIDHAYWITIHKQPFVCLIIKEEYKDLIKGSPRMKKVNEAMGFQEINISLGSVSNVDQQKLTALIINLANAKPMDRSRMLAGYTLNTPK</sequence>